<dbReference type="InParanoid" id="E9GWP2"/>
<feature type="compositionally biased region" description="Low complexity" evidence="1">
    <location>
        <begin position="23"/>
        <end position="33"/>
    </location>
</feature>
<feature type="region of interest" description="Disordered" evidence="1">
    <location>
        <begin position="1"/>
        <end position="35"/>
    </location>
</feature>
<keyword evidence="3" id="KW-1185">Reference proteome</keyword>
<dbReference type="HOGENOM" id="CLU_2266399_0_0_1"/>
<proteinExistence type="predicted"/>
<dbReference type="EMBL" id="GL732570">
    <property type="protein sequence ID" value="EFX76144.1"/>
    <property type="molecule type" value="Genomic_DNA"/>
</dbReference>
<gene>
    <name evidence="2" type="ORF">DAPPUDRAFT_249449</name>
</gene>
<dbReference type="KEGG" id="dpx:DAPPUDRAFT_249449"/>
<evidence type="ECO:0000313" key="2">
    <source>
        <dbReference type="EMBL" id="EFX76144.1"/>
    </source>
</evidence>
<evidence type="ECO:0000256" key="1">
    <source>
        <dbReference type="SAM" id="MobiDB-lite"/>
    </source>
</evidence>
<dbReference type="Proteomes" id="UP000000305">
    <property type="component" value="Unassembled WGS sequence"/>
</dbReference>
<name>E9GWP2_DAPPU</name>
<sequence>MPKRQSPEAVQNVQSSANENCVPRSRSPLQSRRPTPPVVAPVLVLLPVRAPAPAMVVPPHLDRFQCPNFRINGFYPARELCIYDHGYQPPDQGIREENVTFMK</sequence>
<evidence type="ECO:0000313" key="3">
    <source>
        <dbReference type="Proteomes" id="UP000000305"/>
    </source>
</evidence>
<accession>E9GWP2</accession>
<reference evidence="2 3" key="1">
    <citation type="journal article" date="2011" name="Science">
        <title>The ecoresponsive genome of Daphnia pulex.</title>
        <authorList>
            <person name="Colbourne J.K."/>
            <person name="Pfrender M.E."/>
            <person name="Gilbert D."/>
            <person name="Thomas W.K."/>
            <person name="Tucker A."/>
            <person name="Oakley T.H."/>
            <person name="Tokishita S."/>
            <person name="Aerts A."/>
            <person name="Arnold G.J."/>
            <person name="Basu M.K."/>
            <person name="Bauer D.J."/>
            <person name="Caceres C.E."/>
            <person name="Carmel L."/>
            <person name="Casola C."/>
            <person name="Choi J.H."/>
            <person name="Detter J.C."/>
            <person name="Dong Q."/>
            <person name="Dusheyko S."/>
            <person name="Eads B.D."/>
            <person name="Frohlich T."/>
            <person name="Geiler-Samerotte K.A."/>
            <person name="Gerlach D."/>
            <person name="Hatcher P."/>
            <person name="Jogdeo S."/>
            <person name="Krijgsveld J."/>
            <person name="Kriventseva E.V."/>
            <person name="Kultz D."/>
            <person name="Laforsch C."/>
            <person name="Lindquist E."/>
            <person name="Lopez J."/>
            <person name="Manak J.R."/>
            <person name="Muller J."/>
            <person name="Pangilinan J."/>
            <person name="Patwardhan R.P."/>
            <person name="Pitluck S."/>
            <person name="Pritham E.J."/>
            <person name="Rechtsteiner A."/>
            <person name="Rho M."/>
            <person name="Rogozin I.B."/>
            <person name="Sakarya O."/>
            <person name="Salamov A."/>
            <person name="Schaack S."/>
            <person name="Shapiro H."/>
            <person name="Shiga Y."/>
            <person name="Skalitzky C."/>
            <person name="Smith Z."/>
            <person name="Souvorov A."/>
            <person name="Sung W."/>
            <person name="Tang Z."/>
            <person name="Tsuchiya D."/>
            <person name="Tu H."/>
            <person name="Vos H."/>
            <person name="Wang M."/>
            <person name="Wolf Y.I."/>
            <person name="Yamagata H."/>
            <person name="Yamada T."/>
            <person name="Ye Y."/>
            <person name="Shaw J.R."/>
            <person name="Andrews J."/>
            <person name="Crease T.J."/>
            <person name="Tang H."/>
            <person name="Lucas S.M."/>
            <person name="Robertson H.M."/>
            <person name="Bork P."/>
            <person name="Koonin E.V."/>
            <person name="Zdobnov E.M."/>
            <person name="Grigoriev I.V."/>
            <person name="Lynch M."/>
            <person name="Boore J.L."/>
        </authorList>
    </citation>
    <scope>NUCLEOTIDE SEQUENCE [LARGE SCALE GENOMIC DNA]</scope>
</reference>
<dbReference type="AlphaFoldDB" id="E9GWP2"/>
<organism evidence="2 3">
    <name type="scientific">Daphnia pulex</name>
    <name type="common">Water flea</name>
    <dbReference type="NCBI Taxonomy" id="6669"/>
    <lineage>
        <taxon>Eukaryota</taxon>
        <taxon>Metazoa</taxon>
        <taxon>Ecdysozoa</taxon>
        <taxon>Arthropoda</taxon>
        <taxon>Crustacea</taxon>
        <taxon>Branchiopoda</taxon>
        <taxon>Diplostraca</taxon>
        <taxon>Cladocera</taxon>
        <taxon>Anomopoda</taxon>
        <taxon>Daphniidae</taxon>
        <taxon>Daphnia</taxon>
    </lineage>
</organism>
<feature type="compositionally biased region" description="Polar residues" evidence="1">
    <location>
        <begin position="8"/>
        <end position="19"/>
    </location>
</feature>
<protein>
    <submittedName>
        <fullName evidence="2">Uncharacterized protein</fullName>
    </submittedName>
</protein>